<proteinExistence type="predicted"/>
<organism evidence="1 2">
    <name type="scientific">Agromyces larvae</name>
    <dbReference type="NCBI Taxonomy" id="2929802"/>
    <lineage>
        <taxon>Bacteria</taxon>
        <taxon>Bacillati</taxon>
        <taxon>Actinomycetota</taxon>
        <taxon>Actinomycetes</taxon>
        <taxon>Micrococcales</taxon>
        <taxon>Microbacteriaceae</taxon>
        <taxon>Agromyces</taxon>
    </lineage>
</organism>
<sequence>MAHIATQEVFAHTDALVETWGIGAATRQNTLVKQAGSNRFGVTLTDTIGVARPDLDKTLYGDVKITGVTQPGVGNDKATAVGTYATGVATDGTWEFESIVSTGTTPAPTTTAQGAVVYATGAGALTLEAASNTRVGVVNYPATYAKVAGTLPVKVGA</sequence>
<evidence type="ECO:0008006" key="3">
    <source>
        <dbReference type="Google" id="ProtNLM"/>
    </source>
</evidence>
<dbReference type="RefSeq" id="WP_243558774.1">
    <property type="nucleotide sequence ID" value="NZ_CP094528.1"/>
</dbReference>
<evidence type="ECO:0000313" key="1">
    <source>
        <dbReference type="EMBL" id="UOE45982.1"/>
    </source>
</evidence>
<evidence type="ECO:0000313" key="2">
    <source>
        <dbReference type="Proteomes" id="UP000832097"/>
    </source>
</evidence>
<keyword evidence="2" id="KW-1185">Reference proteome</keyword>
<name>A0ABY4C3G9_9MICO</name>
<protein>
    <recommendedName>
        <fullName evidence="3">Head decoration protein</fullName>
    </recommendedName>
</protein>
<accession>A0ABY4C3G9</accession>
<reference evidence="1 2" key="1">
    <citation type="submission" date="2022-03" db="EMBL/GenBank/DDBJ databases">
        <title>Mucilaginibacter sp. isolated from the gut of Protaetia brevitarsis seulensis larvae.</title>
        <authorList>
            <person name="Won M."/>
            <person name="Kim S.-J."/>
            <person name="Kwon S.-W."/>
        </authorList>
    </citation>
    <scope>NUCLEOTIDE SEQUENCE [LARGE SCALE GENOMIC DNA]</scope>
    <source>
        <strain evidence="1 2">CFWR-12</strain>
    </source>
</reference>
<gene>
    <name evidence="1" type="ORF">MTO99_09635</name>
</gene>
<dbReference type="Proteomes" id="UP000832097">
    <property type="component" value="Chromosome"/>
</dbReference>
<dbReference type="EMBL" id="CP094528">
    <property type="protein sequence ID" value="UOE45982.1"/>
    <property type="molecule type" value="Genomic_DNA"/>
</dbReference>